<evidence type="ECO:0000256" key="10">
    <source>
        <dbReference type="RuleBase" id="RU361207"/>
    </source>
</evidence>
<dbReference type="InterPro" id="IPR017853">
    <property type="entry name" value="GH"/>
</dbReference>
<comment type="catalytic activity">
    <reaction evidence="1 10">
        <text>Transfers a segment of a (1-&gt;4)-alpha-D-glucan to a new position in an acceptor, which may be glucose or a (1-&gt;4)-alpha-D-glucan.</text>
        <dbReference type="EC" id="2.4.1.25"/>
    </reaction>
</comment>
<evidence type="ECO:0000256" key="2">
    <source>
        <dbReference type="ARBA" id="ARBA00005684"/>
    </source>
</evidence>
<dbReference type="NCBIfam" id="TIGR00217">
    <property type="entry name" value="malQ"/>
    <property type="match status" value="1"/>
</dbReference>
<protein>
    <recommendedName>
        <fullName evidence="4 10">4-alpha-glucanotransferase</fullName>
        <ecNumber evidence="3 10">2.4.1.25</ecNumber>
    </recommendedName>
    <alternativeName>
        <fullName evidence="8 10">Amylomaltase</fullName>
    </alternativeName>
    <alternativeName>
        <fullName evidence="9 10">Disproportionating enzyme</fullName>
    </alternativeName>
</protein>
<keyword evidence="6 10" id="KW-0808">Transferase</keyword>
<organism evidence="11 12">
    <name type="scientific">Methylovulum psychrotolerans</name>
    <dbReference type="NCBI Taxonomy" id="1704499"/>
    <lineage>
        <taxon>Bacteria</taxon>
        <taxon>Pseudomonadati</taxon>
        <taxon>Pseudomonadota</taxon>
        <taxon>Gammaproteobacteria</taxon>
        <taxon>Methylococcales</taxon>
        <taxon>Methylococcaceae</taxon>
        <taxon>Methylovulum</taxon>
    </lineage>
</organism>
<reference evidence="11 12" key="1">
    <citation type="submission" date="2017-11" db="EMBL/GenBank/DDBJ databases">
        <title>Draft Genome Sequence of Methylobacter psychrotolerans Sph1T, an Obligate Methanotroph from Low-Temperature Environments.</title>
        <authorList>
            <person name="Oshkin I.Y."/>
            <person name="Miroshnikov K."/>
            <person name="Belova S.E."/>
            <person name="Korzhenkov A."/>
            <person name="Toshchakov S.V."/>
            <person name="Dedysh S.N."/>
        </authorList>
    </citation>
    <scope>NUCLEOTIDE SEQUENCE [LARGE SCALE GENOMIC DNA]</scope>
    <source>
        <strain evidence="11 12">Sph1</strain>
    </source>
</reference>
<evidence type="ECO:0000256" key="1">
    <source>
        <dbReference type="ARBA" id="ARBA00000439"/>
    </source>
</evidence>
<name>A0A2S5CID4_9GAMM</name>
<evidence type="ECO:0000256" key="7">
    <source>
        <dbReference type="ARBA" id="ARBA00023277"/>
    </source>
</evidence>
<dbReference type="NCBIfam" id="NF011079">
    <property type="entry name" value="PRK14508.1-2"/>
    <property type="match status" value="1"/>
</dbReference>
<dbReference type="PANTHER" id="PTHR32438">
    <property type="entry name" value="4-ALPHA-GLUCANOTRANSFERASE DPE1, CHLOROPLASTIC/AMYLOPLASTIC"/>
    <property type="match status" value="1"/>
</dbReference>
<dbReference type="GO" id="GO:0005975">
    <property type="term" value="P:carbohydrate metabolic process"/>
    <property type="evidence" value="ECO:0007669"/>
    <property type="project" value="InterPro"/>
</dbReference>
<dbReference type="Proteomes" id="UP000237423">
    <property type="component" value="Unassembled WGS sequence"/>
</dbReference>
<comment type="similarity">
    <text evidence="2 10">Belongs to the disproportionating enzyme family.</text>
</comment>
<dbReference type="Gene3D" id="3.20.20.80">
    <property type="entry name" value="Glycosidases"/>
    <property type="match status" value="1"/>
</dbReference>
<dbReference type="EC" id="2.4.1.25" evidence="3 10"/>
<evidence type="ECO:0000256" key="3">
    <source>
        <dbReference type="ARBA" id="ARBA00012560"/>
    </source>
</evidence>
<proteinExistence type="inferred from homology"/>
<dbReference type="GO" id="GO:0004134">
    <property type="term" value="F:4-alpha-glucanotransferase activity"/>
    <property type="evidence" value="ECO:0007669"/>
    <property type="project" value="UniProtKB-EC"/>
</dbReference>
<dbReference type="InterPro" id="IPR003385">
    <property type="entry name" value="Glyco_hydro_77"/>
</dbReference>
<dbReference type="SUPFAM" id="SSF51445">
    <property type="entry name" value="(Trans)glycosidases"/>
    <property type="match status" value="1"/>
</dbReference>
<dbReference type="NCBIfam" id="NF011080">
    <property type="entry name" value="PRK14508.1-3"/>
    <property type="match status" value="1"/>
</dbReference>
<gene>
    <name evidence="11" type="primary">malQ</name>
    <name evidence="11" type="ORF">AADEFJLK_03761</name>
</gene>
<dbReference type="Pfam" id="PF02446">
    <property type="entry name" value="Glyco_hydro_77"/>
    <property type="match status" value="1"/>
</dbReference>
<dbReference type="AlphaFoldDB" id="A0A2S5CID4"/>
<dbReference type="PANTHER" id="PTHR32438:SF5">
    <property type="entry name" value="4-ALPHA-GLUCANOTRANSFERASE DPE1, CHLOROPLASTIC_AMYLOPLASTIC"/>
    <property type="match status" value="1"/>
</dbReference>
<evidence type="ECO:0000313" key="11">
    <source>
        <dbReference type="EMBL" id="POZ50565.1"/>
    </source>
</evidence>
<dbReference type="EMBL" id="PGFZ01000010">
    <property type="protein sequence ID" value="POZ50565.1"/>
    <property type="molecule type" value="Genomic_DNA"/>
</dbReference>
<evidence type="ECO:0000256" key="9">
    <source>
        <dbReference type="ARBA" id="ARBA00031501"/>
    </source>
</evidence>
<keyword evidence="5 10" id="KW-0328">Glycosyltransferase</keyword>
<accession>A0A2S5CID4</accession>
<sequence length="516" mass="58985">MRQPWVERCVQALNFNLRPATLKAIENDILNKRRAGILLHITSLPGAGRQGDLGQDAYYFVDFLHKAGITVWQTLPLGMTHADGSPYQCLSAHAGNPDLINIDWLVRQGWLDLSERCEECQGTHKFNKNCLVTKAFNGFMERGTPQDKDGFTAFCQDKAFWLDDFALFLALRTEFNQQCWNQWPDYFKERDSKALKEVRIRLGHTIDCIKFEQYVFFRQWMALKNYANAKGVLLFGDIPIFVSYDSADVWANRDVFKLDDNGEMSVVAGVPPDYFSENGQRWGNPHYNWTFLKKTGFNWWVERMQTQLEQFDILRIDHFRGLEAAWEIPASEPTAKQGEWVKAPGKALLNAIKAELGAIPLVAEDLGIITDEVTALRDEFQLPGMKILQFAFGGGSDNPYLPNNYEKNCVVYTGTHDNDTTLGWAEQLNVDERKYVYEYLGNPLATLHCALIQAALASVANLAIIPMQDILELGTEHRMNTPGTIVGNWQWRFAWEQLSPERASRLAHLVELFNRN</sequence>
<comment type="caution">
    <text evidence="11">The sequence shown here is derived from an EMBL/GenBank/DDBJ whole genome shotgun (WGS) entry which is preliminary data.</text>
</comment>
<evidence type="ECO:0000256" key="8">
    <source>
        <dbReference type="ARBA" id="ARBA00031423"/>
    </source>
</evidence>
<evidence type="ECO:0000313" key="12">
    <source>
        <dbReference type="Proteomes" id="UP000237423"/>
    </source>
</evidence>
<keyword evidence="7 10" id="KW-0119">Carbohydrate metabolism</keyword>
<evidence type="ECO:0000256" key="4">
    <source>
        <dbReference type="ARBA" id="ARBA00020295"/>
    </source>
</evidence>
<evidence type="ECO:0000256" key="6">
    <source>
        <dbReference type="ARBA" id="ARBA00022679"/>
    </source>
</evidence>
<evidence type="ECO:0000256" key="5">
    <source>
        <dbReference type="ARBA" id="ARBA00022676"/>
    </source>
</evidence>